<organism evidence="2 3">
    <name type="scientific">Pomacea canaliculata</name>
    <name type="common">Golden apple snail</name>
    <dbReference type="NCBI Taxonomy" id="400727"/>
    <lineage>
        <taxon>Eukaryota</taxon>
        <taxon>Metazoa</taxon>
        <taxon>Spiralia</taxon>
        <taxon>Lophotrochozoa</taxon>
        <taxon>Mollusca</taxon>
        <taxon>Gastropoda</taxon>
        <taxon>Caenogastropoda</taxon>
        <taxon>Architaenioglossa</taxon>
        <taxon>Ampullarioidea</taxon>
        <taxon>Ampullariidae</taxon>
        <taxon>Pomacea</taxon>
    </lineage>
</organism>
<sequence length="127" mass="13621">MVRGRPPFTSAAQSVRGEGESPPTHLAPAADTWRVPGSFRSKGSPESRPQTIPSKNVVPLVYAPDFAHLLGLSAMEKRWSMVTVAPSDSVSPAPCARHSESLTYRFHTGSLWSNAVFTVASFSALTP</sequence>
<gene>
    <name evidence="2" type="ORF">C0Q70_14310</name>
</gene>
<dbReference type="AlphaFoldDB" id="A0A2T7NZM6"/>
<feature type="region of interest" description="Disordered" evidence="1">
    <location>
        <begin position="1"/>
        <end position="52"/>
    </location>
</feature>
<comment type="caution">
    <text evidence="2">The sequence shown here is derived from an EMBL/GenBank/DDBJ whole genome shotgun (WGS) entry which is preliminary data.</text>
</comment>
<evidence type="ECO:0000313" key="2">
    <source>
        <dbReference type="EMBL" id="PVD26632.1"/>
    </source>
</evidence>
<dbReference type="EMBL" id="PZQS01000008">
    <property type="protein sequence ID" value="PVD26632.1"/>
    <property type="molecule type" value="Genomic_DNA"/>
</dbReference>
<keyword evidence="3" id="KW-1185">Reference proteome</keyword>
<name>A0A2T7NZM6_POMCA</name>
<reference evidence="2 3" key="1">
    <citation type="submission" date="2018-04" db="EMBL/GenBank/DDBJ databases">
        <title>The genome of golden apple snail Pomacea canaliculata provides insight into stress tolerance and invasive adaptation.</title>
        <authorList>
            <person name="Liu C."/>
            <person name="Liu B."/>
            <person name="Ren Y."/>
            <person name="Zhang Y."/>
            <person name="Wang H."/>
            <person name="Li S."/>
            <person name="Jiang F."/>
            <person name="Yin L."/>
            <person name="Zhang G."/>
            <person name="Qian W."/>
            <person name="Fan W."/>
        </authorList>
    </citation>
    <scope>NUCLEOTIDE SEQUENCE [LARGE SCALE GENOMIC DNA]</scope>
    <source>
        <strain evidence="2">SZHN2017</strain>
        <tissue evidence="2">Muscle</tissue>
    </source>
</reference>
<proteinExistence type="predicted"/>
<evidence type="ECO:0000256" key="1">
    <source>
        <dbReference type="SAM" id="MobiDB-lite"/>
    </source>
</evidence>
<dbReference type="Proteomes" id="UP000245119">
    <property type="component" value="Linkage Group LG8"/>
</dbReference>
<accession>A0A2T7NZM6</accession>
<protein>
    <submittedName>
        <fullName evidence="2">Uncharacterized protein</fullName>
    </submittedName>
</protein>
<evidence type="ECO:0000313" key="3">
    <source>
        <dbReference type="Proteomes" id="UP000245119"/>
    </source>
</evidence>